<reference evidence="2" key="1">
    <citation type="submission" date="2020-03" db="EMBL/GenBank/DDBJ databases">
        <authorList>
            <person name="He L."/>
        </authorList>
    </citation>
    <scope>NUCLEOTIDE SEQUENCE</scope>
    <source>
        <strain evidence="2">CkLH20</strain>
    </source>
</reference>
<keyword evidence="3" id="KW-1185">Reference proteome</keyword>
<feature type="chain" id="PRO_5040328945" evidence="1">
    <location>
        <begin position="16"/>
        <end position="90"/>
    </location>
</feature>
<evidence type="ECO:0000313" key="3">
    <source>
        <dbReference type="Proteomes" id="UP000781932"/>
    </source>
</evidence>
<dbReference type="GeneID" id="62168066"/>
<reference evidence="2" key="2">
    <citation type="submission" date="2020-11" db="EMBL/GenBank/DDBJ databases">
        <title>Whole genome sequencing of Colletotrichum sp.</title>
        <authorList>
            <person name="Li H."/>
        </authorList>
    </citation>
    <scope>NUCLEOTIDE SEQUENCE</scope>
    <source>
        <strain evidence="2">CkLH20</strain>
    </source>
</reference>
<evidence type="ECO:0000256" key="1">
    <source>
        <dbReference type="SAM" id="SignalP"/>
    </source>
</evidence>
<evidence type="ECO:0000313" key="2">
    <source>
        <dbReference type="EMBL" id="KAF9870193.1"/>
    </source>
</evidence>
<keyword evidence="1" id="KW-0732">Signal</keyword>
<proteinExistence type="predicted"/>
<dbReference type="RefSeq" id="XP_038739654.1">
    <property type="nucleotide sequence ID" value="XM_038894992.1"/>
</dbReference>
<dbReference type="Proteomes" id="UP000781932">
    <property type="component" value="Unassembled WGS sequence"/>
</dbReference>
<name>A0A9P6LEB1_9PEZI</name>
<dbReference type="EMBL" id="JAATWM020000057">
    <property type="protein sequence ID" value="KAF9870193.1"/>
    <property type="molecule type" value="Genomic_DNA"/>
</dbReference>
<sequence length="90" mass="9448">MKFLTLSFLVATALAAPQGRPHGPVQVCGPQGIQMCIKNADGSPSTHIGVCALTSINDYGSCPDGTHCVQDPPNPNYIPVPRCVQNSKSQ</sequence>
<organism evidence="2 3">
    <name type="scientific">Colletotrichum karsti</name>
    <dbReference type="NCBI Taxonomy" id="1095194"/>
    <lineage>
        <taxon>Eukaryota</taxon>
        <taxon>Fungi</taxon>
        <taxon>Dikarya</taxon>
        <taxon>Ascomycota</taxon>
        <taxon>Pezizomycotina</taxon>
        <taxon>Sordariomycetes</taxon>
        <taxon>Hypocreomycetidae</taxon>
        <taxon>Glomerellales</taxon>
        <taxon>Glomerellaceae</taxon>
        <taxon>Colletotrichum</taxon>
        <taxon>Colletotrichum boninense species complex</taxon>
    </lineage>
</organism>
<feature type="signal peptide" evidence="1">
    <location>
        <begin position="1"/>
        <end position="15"/>
    </location>
</feature>
<accession>A0A9P6LEB1</accession>
<gene>
    <name evidence="2" type="ORF">CkaCkLH20_12279</name>
</gene>
<dbReference type="AlphaFoldDB" id="A0A9P6LEB1"/>
<comment type="caution">
    <text evidence="2">The sequence shown here is derived from an EMBL/GenBank/DDBJ whole genome shotgun (WGS) entry which is preliminary data.</text>
</comment>
<protein>
    <submittedName>
        <fullName evidence="2">Uncharacterized protein</fullName>
    </submittedName>
</protein>